<dbReference type="InterPro" id="IPR003720">
    <property type="entry name" value="tRNA_STrfase"/>
</dbReference>
<proteinExistence type="inferred from homology"/>
<dbReference type="PANTHER" id="PTHR43209">
    <property type="entry name" value="TRNA SULFURTRANSFERASE"/>
    <property type="match status" value="1"/>
</dbReference>
<evidence type="ECO:0000256" key="3">
    <source>
        <dbReference type="ARBA" id="ARBA00022555"/>
    </source>
</evidence>
<dbReference type="SUPFAM" id="SSF52402">
    <property type="entry name" value="Adenine nucleotide alpha hydrolases-like"/>
    <property type="match status" value="1"/>
</dbReference>
<evidence type="ECO:0000256" key="4">
    <source>
        <dbReference type="ARBA" id="ARBA00022679"/>
    </source>
</evidence>
<feature type="binding site" evidence="9">
    <location>
        <begin position="210"/>
        <end position="211"/>
    </location>
    <ligand>
        <name>ATP</name>
        <dbReference type="ChEBI" id="CHEBI:30616"/>
    </ligand>
</feature>
<feature type="domain" description="THUMP" evidence="11">
    <location>
        <begin position="88"/>
        <end position="192"/>
    </location>
</feature>
<comment type="pathway">
    <text evidence="9">Cofactor biosynthesis; thiamine diphosphate biosynthesis.</text>
</comment>
<dbReference type="GO" id="GO:0009229">
    <property type="term" value="P:thiamine diphosphate biosynthetic process"/>
    <property type="evidence" value="ECO:0007669"/>
    <property type="project" value="UniProtKB-UniRule"/>
</dbReference>
<dbReference type="Pfam" id="PF02568">
    <property type="entry name" value="ThiI"/>
    <property type="match status" value="1"/>
</dbReference>
<keyword evidence="8 9" id="KW-0784">Thiamine biosynthesis</keyword>
<evidence type="ECO:0000256" key="2">
    <source>
        <dbReference type="ARBA" id="ARBA00022490"/>
    </source>
</evidence>
<evidence type="ECO:0000256" key="10">
    <source>
        <dbReference type="SAM" id="MobiDB-lite"/>
    </source>
</evidence>
<feature type="binding site" evidence="9">
    <location>
        <position position="315"/>
    </location>
    <ligand>
        <name>ATP</name>
        <dbReference type="ChEBI" id="CHEBI:30616"/>
    </ligand>
</feature>
<dbReference type="InterPro" id="IPR020536">
    <property type="entry name" value="ThiI_AANH"/>
</dbReference>
<dbReference type="Gene3D" id="3.30.2130.30">
    <property type="match status" value="1"/>
</dbReference>
<dbReference type="SUPFAM" id="SSF143437">
    <property type="entry name" value="THUMP domain-like"/>
    <property type="match status" value="1"/>
</dbReference>
<dbReference type="GO" id="GO:0005524">
    <property type="term" value="F:ATP binding"/>
    <property type="evidence" value="ECO:0007669"/>
    <property type="project" value="UniProtKB-UniRule"/>
</dbReference>
<dbReference type="HAMAP" id="MF_00021">
    <property type="entry name" value="ThiI"/>
    <property type="match status" value="1"/>
</dbReference>
<dbReference type="CDD" id="cd11716">
    <property type="entry name" value="THUMP_ThiI"/>
    <property type="match status" value="1"/>
</dbReference>
<dbReference type="InterPro" id="IPR049961">
    <property type="entry name" value="ThiI_N"/>
</dbReference>
<evidence type="ECO:0000256" key="5">
    <source>
        <dbReference type="ARBA" id="ARBA00022741"/>
    </source>
</evidence>
<evidence type="ECO:0000313" key="13">
    <source>
        <dbReference type="EMBL" id="QNO48656.1"/>
    </source>
</evidence>
<dbReference type="EC" id="2.8.1.4" evidence="9"/>
<dbReference type="NCBIfam" id="TIGR00342">
    <property type="entry name" value="tRNA uracil 4-sulfurtransferase ThiI"/>
    <property type="match status" value="1"/>
</dbReference>
<evidence type="ECO:0000256" key="8">
    <source>
        <dbReference type="ARBA" id="ARBA00022977"/>
    </source>
</evidence>
<evidence type="ECO:0000313" key="12">
    <source>
        <dbReference type="EMBL" id="QNO48087.1"/>
    </source>
</evidence>
<dbReference type="GO" id="GO:0004810">
    <property type="term" value="F:CCA tRNA nucleotidyltransferase activity"/>
    <property type="evidence" value="ECO:0007669"/>
    <property type="project" value="InterPro"/>
</dbReference>
<dbReference type="GO" id="GO:0005829">
    <property type="term" value="C:cytosol"/>
    <property type="evidence" value="ECO:0007669"/>
    <property type="project" value="TreeGrafter"/>
</dbReference>
<evidence type="ECO:0000256" key="1">
    <source>
        <dbReference type="ARBA" id="ARBA00004496"/>
    </source>
</evidence>
<comment type="function">
    <text evidence="9">Catalyzes the ATP-dependent transfer of a sulfur to tRNA to produce 4-thiouridine in position 8 of tRNAs, which functions as a near-UV photosensor. Also catalyzes the transfer of sulfur to the sulfur carrier protein ThiS, forming ThiS-thiocarboxylate. This is a step in the synthesis of thiazole, in the thiamine biosynthesis pathway. The sulfur is donated as persulfide by IscS.</text>
</comment>
<accession>A0A7G9YKX2</accession>
<dbReference type="EMBL" id="MT631357">
    <property type="protein sequence ID" value="QNO48656.1"/>
    <property type="molecule type" value="Genomic_DNA"/>
</dbReference>
<comment type="catalytic activity">
    <reaction evidence="9">
        <text>[ThiI sulfur-carrier protein]-S-sulfanyl-L-cysteine + a uridine in tRNA + 2 reduced [2Fe-2S]-[ferredoxin] + ATP + H(+) = [ThiI sulfur-carrier protein]-L-cysteine + a 4-thiouridine in tRNA + 2 oxidized [2Fe-2S]-[ferredoxin] + AMP + diphosphate</text>
        <dbReference type="Rhea" id="RHEA:24176"/>
        <dbReference type="Rhea" id="RHEA-COMP:10000"/>
        <dbReference type="Rhea" id="RHEA-COMP:10001"/>
        <dbReference type="Rhea" id="RHEA-COMP:13337"/>
        <dbReference type="Rhea" id="RHEA-COMP:13338"/>
        <dbReference type="Rhea" id="RHEA-COMP:13339"/>
        <dbReference type="Rhea" id="RHEA-COMP:13340"/>
        <dbReference type="ChEBI" id="CHEBI:15378"/>
        <dbReference type="ChEBI" id="CHEBI:29950"/>
        <dbReference type="ChEBI" id="CHEBI:30616"/>
        <dbReference type="ChEBI" id="CHEBI:33019"/>
        <dbReference type="ChEBI" id="CHEBI:33737"/>
        <dbReference type="ChEBI" id="CHEBI:33738"/>
        <dbReference type="ChEBI" id="CHEBI:61963"/>
        <dbReference type="ChEBI" id="CHEBI:65315"/>
        <dbReference type="ChEBI" id="CHEBI:136798"/>
        <dbReference type="ChEBI" id="CHEBI:456215"/>
        <dbReference type="EC" id="2.8.1.4"/>
    </reaction>
</comment>
<dbReference type="InterPro" id="IPR050102">
    <property type="entry name" value="tRNA_sulfurtransferase_ThiI"/>
</dbReference>
<dbReference type="GO" id="GO:0052837">
    <property type="term" value="P:thiazole biosynthetic process"/>
    <property type="evidence" value="ECO:0007669"/>
    <property type="project" value="TreeGrafter"/>
</dbReference>
<dbReference type="PANTHER" id="PTHR43209:SF1">
    <property type="entry name" value="TRNA SULFURTRANSFERASE"/>
    <property type="match status" value="1"/>
</dbReference>
<dbReference type="GO" id="GO:0009228">
    <property type="term" value="P:thiamine biosynthetic process"/>
    <property type="evidence" value="ECO:0007669"/>
    <property type="project" value="UniProtKB-KW"/>
</dbReference>
<keyword evidence="2 9" id="KW-0963">Cytoplasm</keyword>
<dbReference type="InterPro" id="IPR054173">
    <property type="entry name" value="ThiI_fer"/>
</dbReference>
<feature type="binding site" evidence="9">
    <location>
        <position position="293"/>
    </location>
    <ligand>
        <name>ATP</name>
        <dbReference type="ChEBI" id="CHEBI:30616"/>
    </ligand>
</feature>
<dbReference type="UniPathway" id="UPA00060"/>
<keyword evidence="3 9" id="KW-0820">tRNA-binding</keyword>
<evidence type="ECO:0000256" key="9">
    <source>
        <dbReference type="HAMAP-Rule" id="MF_00021"/>
    </source>
</evidence>
<feature type="binding site" evidence="9">
    <location>
        <position position="324"/>
    </location>
    <ligand>
        <name>ATP</name>
        <dbReference type="ChEBI" id="CHEBI:30616"/>
    </ligand>
</feature>
<dbReference type="AlphaFoldDB" id="A0A7G9YKX2"/>
<comment type="catalytic activity">
    <reaction evidence="9">
        <text>[ThiS sulfur-carrier protein]-C-terminal Gly-Gly-AMP + S-sulfanyl-L-cysteinyl-[cysteine desulfurase] + AH2 = [ThiS sulfur-carrier protein]-C-terminal-Gly-aminoethanethioate + L-cysteinyl-[cysteine desulfurase] + A + AMP + 2 H(+)</text>
        <dbReference type="Rhea" id="RHEA:43340"/>
        <dbReference type="Rhea" id="RHEA-COMP:12157"/>
        <dbReference type="Rhea" id="RHEA-COMP:12158"/>
        <dbReference type="Rhea" id="RHEA-COMP:12910"/>
        <dbReference type="Rhea" id="RHEA-COMP:19908"/>
        <dbReference type="ChEBI" id="CHEBI:13193"/>
        <dbReference type="ChEBI" id="CHEBI:15378"/>
        <dbReference type="ChEBI" id="CHEBI:17499"/>
        <dbReference type="ChEBI" id="CHEBI:29950"/>
        <dbReference type="ChEBI" id="CHEBI:61963"/>
        <dbReference type="ChEBI" id="CHEBI:90618"/>
        <dbReference type="ChEBI" id="CHEBI:232372"/>
        <dbReference type="ChEBI" id="CHEBI:456215"/>
    </reaction>
</comment>
<dbReference type="CDD" id="cd01712">
    <property type="entry name" value="PPase_ThiI"/>
    <property type="match status" value="1"/>
</dbReference>
<comment type="similarity">
    <text evidence="9">Belongs to the ThiI family.</text>
</comment>
<dbReference type="InterPro" id="IPR004114">
    <property type="entry name" value="THUMP_dom"/>
</dbReference>
<dbReference type="InterPro" id="IPR014729">
    <property type="entry name" value="Rossmann-like_a/b/a_fold"/>
</dbReference>
<name>A0A7G9YKX2_9EURY</name>
<dbReference type="InterPro" id="IPR049962">
    <property type="entry name" value="THUMP_ThiI"/>
</dbReference>
<dbReference type="Pfam" id="PF02926">
    <property type="entry name" value="THUMP"/>
    <property type="match status" value="1"/>
</dbReference>
<protein>
    <recommendedName>
        <fullName evidence="9">Probable tRNA sulfurtransferase</fullName>
        <ecNumber evidence="9">2.8.1.4</ecNumber>
    </recommendedName>
    <alternativeName>
        <fullName evidence="9">Sulfur carrier protein ThiS sulfurtransferase</fullName>
    </alternativeName>
    <alternativeName>
        <fullName evidence="9">Thiamine biosynthesis protein ThiI</fullName>
    </alternativeName>
    <alternativeName>
        <fullName evidence="9">tRNA 4-thiouridine synthase</fullName>
    </alternativeName>
</protein>
<organism evidence="13">
    <name type="scientific">Candidatus Methanogaster sp. ANME-2c ERB4</name>
    <dbReference type="NCBI Taxonomy" id="2759911"/>
    <lineage>
        <taxon>Archaea</taxon>
        <taxon>Methanobacteriati</taxon>
        <taxon>Methanobacteriota</taxon>
        <taxon>Stenosarchaea group</taxon>
        <taxon>Methanomicrobia</taxon>
        <taxon>Methanosarcinales</taxon>
        <taxon>ANME-2 cluster</taxon>
        <taxon>Candidatus Methanogasteraceae</taxon>
        <taxon>Candidatus Methanogaster</taxon>
    </lineage>
</organism>
<gene>
    <name evidence="9 13" type="primary">thiI</name>
    <name evidence="13" type="ORF">LENKHJGJ_00027</name>
    <name evidence="12" type="ORF">PLFLKAMN_00001</name>
</gene>
<dbReference type="SMART" id="SM00981">
    <property type="entry name" value="THUMP"/>
    <property type="match status" value="1"/>
</dbReference>
<sequence>MIGSQHAQTPHTQHTPHVPTPQIPHIPFDVVIVRYDEIALKSPPVRRRFERIFIDRIKTSLLQHEITYTGITEEWGRIFVHASGKDAEDAADAIARVFGAASASPAVTTAATIESAAETACEIAIARNHVPHATFAIRASRAGIHDFTSIDVAIACGDAVCERTAMQVDLKSPEIEIFVDMREKHAYVYTERSPGVGGLPYGSQARMIALISGGIDSPVAAWMMMKRGVEVIPVCCDLEEFSDQKSVKQAEENIKKLWEWSCSDMTAYRVPYGACLREIIERSDPRMTCLLCKRMMYRIGEAIAEKEGACGVITGCSLGQVASQTAENLLAEMHGLDIPIYHPLIGLDKREIIDRAIAIGTFPREKPEIECAAVPNHPKTAATAAIVQKNEDKIDVSGIVSAALAASSVTRLQG</sequence>
<feature type="compositionally biased region" description="Low complexity" evidence="10">
    <location>
        <begin position="1"/>
        <end position="17"/>
    </location>
</feature>
<dbReference type="GO" id="GO:0140741">
    <property type="term" value="F:tRNA-uracil-4 sulfurtransferase activity"/>
    <property type="evidence" value="ECO:0007669"/>
    <property type="project" value="UniProtKB-EC"/>
</dbReference>
<keyword evidence="4 9" id="KW-0808">Transferase</keyword>
<keyword evidence="6 9" id="KW-0067">ATP-binding</keyword>
<comment type="subcellular location">
    <subcellularLocation>
        <location evidence="1 9">Cytoplasm</location>
    </subcellularLocation>
</comment>
<evidence type="ECO:0000256" key="7">
    <source>
        <dbReference type="ARBA" id="ARBA00022884"/>
    </source>
</evidence>
<dbReference type="EMBL" id="MT631305">
    <property type="protein sequence ID" value="QNO48087.1"/>
    <property type="molecule type" value="Genomic_DNA"/>
</dbReference>
<evidence type="ECO:0000256" key="6">
    <source>
        <dbReference type="ARBA" id="ARBA00022840"/>
    </source>
</evidence>
<dbReference type="PROSITE" id="PS51165">
    <property type="entry name" value="THUMP"/>
    <property type="match status" value="1"/>
</dbReference>
<feature type="region of interest" description="Disordered" evidence="10">
    <location>
        <begin position="1"/>
        <end position="22"/>
    </location>
</feature>
<keyword evidence="5 9" id="KW-0547">Nucleotide-binding</keyword>
<dbReference type="Gene3D" id="3.40.50.620">
    <property type="entry name" value="HUPs"/>
    <property type="match status" value="1"/>
</dbReference>
<keyword evidence="7 9" id="KW-0694">RNA-binding</keyword>
<dbReference type="GO" id="GO:0002937">
    <property type="term" value="P:tRNA 4-thiouridine biosynthesis"/>
    <property type="evidence" value="ECO:0007669"/>
    <property type="project" value="TreeGrafter"/>
</dbReference>
<evidence type="ECO:0000259" key="11">
    <source>
        <dbReference type="PROSITE" id="PS51165"/>
    </source>
</evidence>
<comment type="caution">
    <text evidence="9">Lacks conserved residue(s) required for the propagation of feature annotation.</text>
</comment>
<reference evidence="13" key="1">
    <citation type="submission" date="2020-06" db="EMBL/GenBank/DDBJ databases">
        <title>Unique genomic features of the anaerobic methanotrophic archaea.</title>
        <authorList>
            <person name="Chadwick G.L."/>
            <person name="Skennerton C.T."/>
            <person name="Laso-Perez R."/>
            <person name="Leu A.O."/>
            <person name="Speth D.R."/>
            <person name="Yu H."/>
            <person name="Morgan-Lang C."/>
            <person name="Hatzenpichler R."/>
            <person name="Goudeau D."/>
            <person name="Malmstrom R."/>
            <person name="Brazelton W.J."/>
            <person name="Woyke T."/>
            <person name="Hallam S.J."/>
            <person name="Tyson G.W."/>
            <person name="Wegener G."/>
            <person name="Boetius A."/>
            <person name="Orphan V."/>
        </authorList>
    </citation>
    <scope>NUCLEOTIDE SEQUENCE</scope>
</reference>
<dbReference type="GO" id="GO:0000049">
    <property type="term" value="F:tRNA binding"/>
    <property type="evidence" value="ECO:0007669"/>
    <property type="project" value="UniProtKB-UniRule"/>
</dbReference>
<dbReference type="Pfam" id="PF22025">
    <property type="entry name" value="ThiI_fer"/>
    <property type="match status" value="1"/>
</dbReference>